<evidence type="ECO:0000313" key="2">
    <source>
        <dbReference type="EMBL" id="KAH0550706.1"/>
    </source>
</evidence>
<comment type="caution">
    <text evidence="2">The sequence shown here is derived from an EMBL/GenBank/DDBJ whole genome shotgun (WGS) entry which is preliminary data.</text>
</comment>
<feature type="transmembrane region" description="Helical" evidence="1">
    <location>
        <begin position="50"/>
        <end position="72"/>
    </location>
</feature>
<feature type="transmembrane region" description="Helical" evidence="1">
    <location>
        <begin position="78"/>
        <end position="99"/>
    </location>
</feature>
<name>A0AAV7IG64_COTGL</name>
<evidence type="ECO:0000256" key="1">
    <source>
        <dbReference type="SAM" id="Phobius"/>
    </source>
</evidence>
<accession>A0AAV7IG64</accession>
<dbReference type="EMBL" id="JAHXZJ010001864">
    <property type="protein sequence ID" value="KAH0550706.1"/>
    <property type="molecule type" value="Genomic_DNA"/>
</dbReference>
<keyword evidence="1" id="KW-0472">Membrane</keyword>
<proteinExistence type="predicted"/>
<keyword evidence="1" id="KW-1133">Transmembrane helix</keyword>
<evidence type="ECO:0000313" key="3">
    <source>
        <dbReference type="Proteomes" id="UP000826195"/>
    </source>
</evidence>
<organism evidence="2 3">
    <name type="scientific">Cotesia glomerata</name>
    <name type="common">Lepidopteran parasitic wasp</name>
    <name type="synonym">Apanteles glomeratus</name>
    <dbReference type="NCBI Taxonomy" id="32391"/>
    <lineage>
        <taxon>Eukaryota</taxon>
        <taxon>Metazoa</taxon>
        <taxon>Ecdysozoa</taxon>
        <taxon>Arthropoda</taxon>
        <taxon>Hexapoda</taxon>
        <taxon>Insecta</taxon>
        <taxon>Pterygota</taxon>
        <taxon>Neoptera</taxon>
        <taxon>Endopterygota</taxon>
        <taxon>Hymenoptera</taxon>
        <taxon>Apocrita</taxon>
        <taxon>Ichneumonoidea</taxon>
        <taxon>Braconidae</taxon>
        <taxon>Microgastrinae</taxon>
        <taxon>Cotesia</taxon>
    </lineage>
</organism>
<dbReference type="AlphaFoldDB" id="A0AAV7IG64"/>
<gene>
    <name evidence="2" type="ORF">KQX54_020584</name>
</gene>
<protein>
    <submittedName>
        <fullName evidence="2">Uncharacterized protein</fullName>
    </submittedName>
</protein>
<keyword evidence="1" id="KW-0812">Transmembrane</keyword>
<keyword evidence="3" id="KW-1185">Reference proteome</keyword>
<reference evidence="2 3" key="1">
    <citation type="journal article" date="2021" name="J. Hered.">
        <title>A chromosome-level genome assembly of the parasitoid wasp, Cotesia glomerata (Hymenoptera: Braconidae).</title>
        <authorList>
            <person name="Pinto B.J."/>
            <person name="Weis J.J."/>
            <person name="Gamble T."/>
            <person name="Ode P.J."/>
            <person name="Paul R."/>
            <person name="Zaspel J.M."/>
        </authorList>
    </citation>
    <scope>NUCLEOTIDE SEQUENCE [LARGE SCALE GENOMIC DNA]</scope>
    <source>
        <strain evidence="2">CgM1</strain>
    </source>
</reference>
<dbReference type="Proteomes" id="UP000826195">
    <property type="component" value="Unassembled WGS sequence"/>
</dbReference>
<sequence>MDYEFLNTRTINDNINYIKKLKKQYFNGTLVPQCLQWFLEAEIQRHYSSIWLLVPIGSIFITALVILLMVLFNRCPRFIASTVTGIFGIIIIFIILIAVNQQAIYF</sequence>